<dbReference type="Proteomes" id="UP001314205">
    <property type="component" value="Unassembled WGS sequence"/>
</dbReference>
<organism evidence="6 7">
    <name type="scientific">Parnassius mnemosyne</name>
    <name type="common">clouded apollo</name>
    <dbReference type="NCBI Taxonomy" id="213953"/>
    <lineage>
        <taxon>Eukaryota</taxon>
        <taxon>Metazoa</taxon>
        <taxon>Ecdysozoa</taxon>
        <taxon>Arthropoda</taxon>
        <taxon>Hexapoda</taxon>
        <taxon>Insecta</taxon>
        <taxon>Pterygota</taxon>
        <taxon>Neoptera</taxon>
        <taxon>Endopterygota</taxon>
        <taxon>Lepidoptera</taxon>
        <taxon>Glossata</taxon>
        <taxon>Ditrysia</taxon>
        <taxon>Papilionoidea</taxon>
        <taxon>Papilionidae</taxon>
        <taxon>Parnassiinae</taxon>
        <taxon>Parnassini</taxon>
        <taxon>Parnassius</taxon>
        <taxon>Driopa</taxon>
    </lineage>
</organism>
<keyword evidence="4 5" id="KW-0732">Signal</keyword>
<protein>
    <recommendedName>
        <fullName evidence="8">Bee-milk protein</fullName>
    </recommendedName>
</protein>
<evidence type="ECO:0008006" key="8">
    <source>
        <dbReference type="Google" id="ProtNLM"/>
    </source>
</evidence>
<proteinExistence type="inferred from homology"/>
<reference evidence="6 7" key="1">
    <citation type="submission" date="2023-11" db="EMBL/GenBank/DDBJ databases">
        <authorList>
            <person name="Hedman E."/>
            <person name="Englund M."/>
            <person name="Stromberg M."/>
            <person name="Nyberg Akerstrom W."/>
            <person name="Nylinder S."/>
            <person name="Jareborg N."/>
            <person name="Kallberg Y."/>
            <person name="Kronander E."/>
        </authorList>
    </citation>
    <scope>NUCLEOTIDE SEQUENCE [LARGE SCALE GENOMIC DNA]</scope>
</reference>
<dbReference type="PANTHER" id="PTHR10009">
    <property type="entry name" value="PROTEIN YELLOW-RELATED"/>
    <property type="match status" value="1"/>
</dbReference>
<gene>
    <name evidence="6" type="ORF">PARMNEM_LOCUS15464</name>
</gene>
<feature type="chain" id="PRO_5043998961" description="Bee-milk protein" evidence="5">
    <location>
        <begin position="22"/>
        <end position="357"/>
    </location>
</feature>
<feature type="signal peptide" evidence="5">
    <location>
        <begin position="1"/>
        <end position="21"/>
    </location>
</feature>
<evidence type="ECO:0000256" key="1">
    <source>
        <dbReference type="ARBA" id="ARBA00004613"/>
    </source>
</evidence>
<dbReference type="PANTHER" id="PTHR10009:SF18">
    <property type="entry name" value="PROTEIN YELLOW-LIKE PROTEIN"/>
    <property type="match status" value="1"/>
</dbReference>
<evidence type="ECO:0000256" key="4">
    <source>
        <dbReference type="ARBA" id="ARBA00022729"/>
    </source>
</evidence>
<comment type="similarity">
    <text evidence="2">Belongs to the major royal jelly protein family.</text>
</comment>
<dbReference type="InterPro" id="IPR011042">
    <property type="entry name" value="6-blade_b-propeller_TolB-like"/>
</dbReference>
<dbReference type="Pfam" id="PF03022">
    <property type="entry name" value="MRJP"/>
    <property type="match status" value="1"/>
</dbReference>
<comment type="subcellular location">
    <subcellularLocation>
        <location evidence="1">Secreted</location>
    </subcellularLocation>
</comment>
<sequence>MIAYLFPMLFLFIVSREKVQGHPKNLAWSGGPLHVECEHGVDLWNNGGKHIKENVVAIKAILFKNEIYVMTPRFKHGVLVTLWLITHGRQGVELEAVPSVTSHALGDCEALQNAVDCYLDHLGNLWVLDSGIIETMESPRCTCPPKVVVINLALRKLMKRIKLTAIVEVTSQLQNIVVEYEIGGKIFVYISDASRGAIIVYDVFSEDGWSVTVCASAFGIQLALVKKGPLHGTSLLLSRMNHRGLLELDTTSLKRKKMHSSLTVLGENVRPMFLLGFDAHHLYLRHAECADVLSWDTRKSYNSSNLVNIHSAGPHMTPTSVSCDPLKYVLLVLDSNYAETVRGKNATYHKLTFIGQI</sequence>
<accession>A0AAV1LMC1</accession>
<keyword evidence="3" id="KW-0964">Secreted</keyword>
<dbReference type="Gene3D" id="2.120.10.30">
    <property type="entry name" value="TolB, C-terminal domain"/>
    <property type="match status" value="1"/>
</dbReference>
<dbReference type="GO" id="GO:0005576">
    <property type="term" value="C:extracellular region"/>
    <property type="evidence" value="ECO:0007669"/>
    <property type="project" value="UniProtKB-SubCell"/>
</dbReference>
<evidence type="ECO:0000313" key="7">
    <source>
        <dbReference type="Proteomes" id="UP001314205"/>
    </source>
</evidence>
<dbReference type="InterPro" id="IPR017996">
    <property type="entry name" value="MRJP/yellow-related"/>
</dbReference>
<keyword evidence="7" id="KW-1185">Reference proteome</keyword>
<evidence type="ECO:0000256" key="5">
    <source>
        <dbReference type="SAM" id="SignalP"/>
    </source>
</evidence>
<name>A0AAV1LMC1_9NEOP</name>
<dbReference type="AlphaFoldDB" id="A0AAV1LMC1"/>
<evidence type="ECO:0000256" key="2">
    <source>
        <dbReference type="ARBA" id="ARBA00009127"/>
    </source>
</evidence>
<evidence type="ECO:0000313" key="6">
    <source>
        <dbReference type="EMBL" id="CAK1596070.1"/>
    </source>
</evidence>
<evidence type="ECO:0000256" key="3">
    <source>
        <dbReference type="ARBA" id="ARBA00022525"/>
    </source>
</evidence>
<comment type="caution">
    <text evidence="6">The sequence shown here is derived from an EMBL/GenBank/DDBJ whole genome shotgun (WGS) entry which is preliminary data.</text>
</comment>
<dbReference type="EMBL" id="CAVLGL010000093">
    <property type="protein sequence ID" value="CAK1596070.1"/>
    <property type="molecule type" value="Genomic_DNA"/>
</dbReference>